<feature type="domain" description="TonB-dependent receptor-like beta-barrel" evidence="13">
    <location>
        <begin position="332"/>
        <end position="710"/>
    </location>
</feature>
<evidence type="ECO:0000259" key="13">
    <source>
        <dbReference type="Pfam" id="PF00593"/>
    </source>
</evidence>
<comment type="subcellular location">
    <subcellularLocation>
        <location evidence="1 11">Cell outer membrane</location>
        <topology evidence="1 11">Multi-pass membrane protein</topology>
    </subcellularLocation>
</comment>
<dbReference type="InterPro" id="IPR036942">
    <property type="entry name" value="Beta-barrel_TonB_sf"/>
</dbReference>
<evidence type="ECO:0000259" key="14">
    <source>
        <dbReference type="Pfam" id="PF07715"/>
    </source>
</evidence>
<keyword evidence="8 12" id="KW-0798">TonB box</keyword>
<evidence type="ECO:0000256" key="4">
    <source>
        <dbReference type="ARBA" id="ARBA00022496"/>
    </source>
</evidence>
<keyword evidence="7" id="KW-0406">Ion transport</keyword>
<name>A0ABV7D110_9PROT</name>
<protein>
    <submittedName>
        <fullName evidence="15">TonB-dependent receptor</fullName>
    </submittedName>
</protein>
<keyword evidence="5 11" id="KW-0812">Transmembrane</keyword>
<evidence type="ECO:0000313" key="16">
    <source>
        <dbReference type="Proteomes" id="UP001595444"/>
    </source>
</evidence>
<keyword evidence="10 11" id="KW-0998">Cell outer membrane</keyword>
<evidence type="ECO:0000256" key="5">
    <source>
        <dbReference type="ARBA" id="ARBA00022692"/>
    </source>
</evidence>
<dbReference type="Gene3D" id="2.40.170.20">
    <property type="entry name" value="TonB-dependent receptor, beta-barrel domain"/>
    <property type="match status" value="1"/>
</dbReference>
<evidence type="ECO:0000256" key="9">
    <source>
        <dbReference type="ARBA" id="ARBA00023136"/>
    </source>
</evidence>
<evidence type="ECO:0000256" key="12">
    <source>
        <dbReference type="RuleBase" id="RU003357"/>
    </source>
</evidence>
<comment type="similarity">
    <text evidence="11 12">Belongs to the TonB-dependent receptor family.</text>
</comment>
<evidence type="ECO:0000256" key="6">
    <source>
        <dbReference type="ARBA" id="ARBA00023004"/>
    </source>
</evidence>
<dbReference type="InterPro" id="IPR039426">
    <property type="entry name" value="TonB-dep_rcpt-like"/>
</dbReference>
<organism evidence="15 16">
    <name type="scientific">Kordiimonas pumila</name>
    <dbReference type="NCBI Taxonomy" id="2161677"/>
    <lineage>
        <taxon>Bacteria</taxon>
        <taxon>Pseudomonadati</taxon>
        <taxon>Pseudomonadota</taxon>
        <taxon>Alphaproteobacteria</taxon>
        <taxon>Kordiimonadales</taxon>
        <taxon>Kordiimonadaceae</taxon>
        <taxon>Kordiimonas</taxon>
    </lineage>
</organism>
<evidence type="ECO:0000256" key="3">
    <source>
        <dbReference type="ARBA" id="ARBA00022452"/>
    </source>
</evidence>
<evidence type="ECO:0000256" key="1">
    <source>
        <dbReference type="ARBA" id="ARBA00004571"/>
    </source>
</evidence>
<keyword evidence="4" id="KW-0410">Iron transport</keyword>
<keyword evidence="6" id="KW-0408">Iron</keyword>
<comment type="caution">
    <text evidence="15">The sequence shown here is derived from an EMBL/GenBank/DDBJ whole genome shotgun (WGS) entry which is preliminary data.</text>
</comment>
<dbReference type="PANTHER" id="PTHR32552">
    <property type="entry name" value="FERRICHROME IRON RECEPTOR-RELATED"/>
    <property type="match status" value="1"/>
</dbReference>
<evidence type="ECO:0000256" key="8">
    <source>
        <dbReference type="ARBA" id="ARBA00023077"/>
    </source>
</evidence>
<evidence type="ECO:0000313" key="15">
    <source>
        <dbReference type="EMBL" id="MFC3050497.1"/>
    </source>
</evidence>
<sequence length="746" mass="80661">MLCSTNWKKFLMTGGALLGYAATIPATIAAEAGKEDTVFEEIIVTANKRSESLRSVAGAISAVTGSQLSDMGAESLSDYITTLPGVHFNDYQPGVSEVIIRGVSASTYHEQGQTTVGYYINEIPLNEAGWPIVIPDVDTFDLERVEVLRGPQGSLYGAAALGGLVNYIAKEADPSEFDAAFEASIGSTRNAGEPNYTAKGMFNAPIIEDKLAVRVVALERFDAGFIDNIGTGQDGVNDLSVRGLRGSVVFTPSDKTKISWMTMYQETNLDDATYLTVPTLTRNTVVAEPHETEMLLHSLKIEQDLGFADLTVLGALASKESYIVFDYSTSGYLVAGEPTWSDGFAESDSKHFEARLASKENDSRFSWLVGVSYAESTKDSNDAVYQAGAADYIDANPDLFGGVSGSLVAPNDYISQYVVDQENEDFGIFGEVTFDVTDAISITAGGRYFDASSETQVIIPPSAAFIGSVDAVGTQFGGPESADGFTPKVTVKYQPNDDFMIFARYSEGFRIGGVNPNAGRLPAGTVDAAYAPDNLENYEIGTRFDLMENRLKIDLTAFHLKWSDMQVRLFTPAPFFYSYVVNAGGSEINGLELSAMFRANEVVDFSTNITYLDAEVSEFVPDTFAANGLGGYPEGTTLPGASKWSIANTLNFNFADVALAPRVSISHTYLSSAPVAFGSVTQRGGYHLVDARATLQVQENVEVAFYVENLFDKYGILNAPFGDFYPQPLGSITRPRSIGFKFSWHM</sequence>
<dbReference type="InterPro" id="IPR000531">
    <property type="entry name" value="Beta-barrel_TonB"/>
</dbReference>
<dbReference type="PANTHER" id="PTHR32552:SF81">
    <property type="entry name" value="TONB-DEPENDENT OUTER MEMBRANE RECEPTOR"/>
    <property type="match status" value="1"/>
</dbReference>
<keyword evidence="15" id="KW-0675">Receptor</keyword>
<proteinExistence type="inferred from homology"/>
<evidence type="ECO:0000256" key="7">
    <source>
        <dbReference type="ARBA" id="ARBA00023065"/>
    </source>
</evidence>
<keyword evidence="2 11" id="KW-0813">Transport</keyword>
<dbReference type="InterPro" id="IPR012910">
    <property type="entry name" value="Plug_dom"/>
</dbReference>
<reference evidence="16" key="1">
    <citation type="journal article" date="2019" name="Int. J. Syst. Evol. Microbiol.">
        <title>The Global Catalogue of Microorganisms (GCM) 10K type strain sequencing project: providing services to taxonomists for standard genome sequencing and annotation.</title>
        <authorList>
            <consortium name="The Broad Institute Genomics Platform"/>
            <consortium name="The Broad Institute Genome Sequencing Center for Infectious Disease"/>
            <person name="Wu L."/>
            <person name="Ma J."/>
        </authorList>
    </citation>
    <scope>NUCLEOTIDE SEQUENCE [LARGE SCALE GENOMIC DNA]</scope>
    <source>
        <strain evidence="16">KCTC 62164</strain>
    </source>
</reference>
<dbReference type="Pfam" id="PF00593">
    <property type="entry name" value="TonB_dep_Rec_b-barrel"/>
    <property type="match status" value="1"/>
</dbReference>
<evidence type="ECO:0000256" key="10">
    <source>
        <dbReference type="ARBA" id="ARBA00023237"/>
    </source>
</evidence>
<keyword evidence="3 11" id="KW-1134">Transmembrane beta strand</keyword>
<accession>A0ABV7D110</accession>
<gene>
    <name evidence="15" type="ORF">ACFOKA_01120</name>
</gene>
<keyword evidence="16" id="KW-1185">Reference proteome</keyword>
<dbReference type="Pfam" id="PF07715">
    <property type="entry name" value="Plug"/>
    <property type="match status" value="1"/>
</dbReference>
<dbReference type="PROSITE" id="PS52016">
    <property type="entry name" value="TONB_DEPENDENT_REC_3"/>
    <property type="match status" value="1"/>
</dbReference>
<evidence type="ECO:0000256" key="2">
    <source>
        <dbReference type="ARBA" id="ARBA00022448"/>
    </source>
</evidence>
<dbReference type="EMBL" id="JBHRSL010000001">
    <property type="protein sequence ID" value="MFC3050497.1"/>
    <property type="molecule type" value="Genomic_DNA"/>
</dbReference>
<feature type="domain" description="TonB-dependent receptor plug" evidence="14">
    <location>
        <begin position="53"/>
        <end position="163"/>
    </location>
</feature>
<dbReference type="RefSeq" id="WP_194214877.1">
    <property type="nucleotide sequence ID" value="NZ_CP061205.1"/>
</dbReference>
<evidence type="ECO:0000256" key="11">
    <source>
        <dbReference type="PROSITE-ProRule" id="PRU01360"/>
    </source>
</evidence>
<dbReference type="SUPFAM" id="SSF56935">
    <property type="entry name" value="Porins"/>
    <property type="match status" value="1"/>
</dbReference>
<keyword evidence="9 11" id="KW-0472">Membrane</keyword>
<dbReference type="Proteomes" id="UP001595444">
    <property type="component" value="Unassembled WGS sequence"/>
</dbReference>